<evidence type="ECO:0000313" key="1">
    <source>
        <dbReference type="EMBL" id="STL27687.1"/>
    </source>
</evidence>
<proteinExistence type="predicted"/>
<accession>A0A377AP95</accession>
<sequence>MKLASRFGRVNQIRRDRPLTHDELMQYVPSVFGEISTNHAANAIPIFPPLPAR</sequence>
<dbReference type="AlphaFoldDB" id="A0A377AP95"/>
<organism evidence="1 2">
    <name type="scientific">Escherichia coli</name>
    <dbReference type="NCBI Taxonomy" id="562"/>
    <lineage>
        <taxon>Bacteria</taxon>
        <taxon>Pseudomonadati</taxon>
        <taxon>Pseudomonadota</taxon>
        <taxon>Gammaproteobacteria</taxon>
        <taxon>Enterobacterales</taxon>
        <taxon>Enterobacteriaceae</taxon>
        <taxon>Escherichia</taxon>
    </lineage>
</organism>
<gene>
    <name evidence="1" type="ORF">NCTC9962_01641</name>
</gene>
<name>A0A377AP95_ECOLX</name>
<reference evidence="1 2" key="1">
    <citation type="submission" date="2018-06" db="EMBL/GenBank/DDBJ databases">
        <authorList>
            <consortium name="Pathogen Informatics"/>
            <person name="Doyle S."/>
        </authorList>
    </citation>
    <scope>NUCLEOTIDE SEQUENCE [LARGE SCALE GENOMIC DNA]</scope>
    <source>
        <strain evidence="1 2">NCTC9962</strain>
    </source>
</reference>
<evidence type="ECO:0000313" key="2">
    <source>
        <dbReference type="Proteomes" id="UP000254052"/>
    </source>
</evidence>
<protein>
    <submittedName>
        <fullName evidence="1">Phage-associated protein</fullName>
    </submittedName>
</protein>
<dbReference type="EMBL" id="UGED01000005">
    <property type="protein sequence ID" value="STL27687.1"/>
    <property type="molecule type" value="Genomic_DNA"/>
</dbReference>
<dbReference type="Proteomes" id="UP000254052">
    <property type="component" value="Unassembled WGS sequence"/>
</dbReference>